<protein>
    <submittedName>
        <fullName evidence="1">2'-5' RNA ligase family protein</fullName>
    </submittedName>
</protein>
<dbReference type="RefSeq" id="WP_270023623.1">
    <property type="nucleotide sequence ID" value="NZ_JAPDDP010000004.1"/>
</dbReference>
<dbReference type="InterPro" id="IPR009097">
    <property type="entry name" value="Cyclic_Pdiesterase"/>
</dbReference>
<dbReference type="AlphaFoldDB" id="A0A9X3NAZ6"/>
<evidence type="ECO:0000313" key="1">
    <source>
        <dbReference type="EMBL" id="MDA0179352.1"/>
    </source>
</evidence>
<sequence>MRPLVLTAVLPPPEQAWLDGWRAEFFPPERNHLAAHLTLFHALPGARRDLIEAELEAVAGRTSPLSARADGLRFLGAGVAVSLHAPALVALRAELAATWAGDLTRQDEQPLRPHVTVCNKVTPERARAVEQELEARFAPREFTLPGLALFAYAGGPWEPLRSFAFSE</sequence>
<evidence type="ECO:0000313" key="2">
    <source>
        <dbReference type="Proteomes" id="UP001147653"/>
    </source>
</evidence>
<dbReference type="Pfam" id="PF13563">
    <property type="entry name" value="2_5_RNA_ligase2"/>
    <property type="match status" value="1"/>
</dbReference>
<accession>A0A9X3NAZ6</accession>
<dbReference type="EMBL" id="JAPDDP010000004">
    <property type="protein sequence ID" value="MDA0179352.1"/>
    <property type="molecule type" value="Genomic_DNA"/>
</dbReference>
<keyword evidence="1" id="KW-0436">Ligase</keyword>
<gene>
    <name evidence="1" type="ORF">OJ997_03505</name>
</gene>
<dbReference type="SUPFAM" id="SSF55144">
    <property type="entry name" value="LigT-like"/>
    <property type="match status" value="1"/>
</dbReference>
<dbReference type="Gene3D" id="3.90.1140.10">
    <property type="entry name" value="Cyclic phosphodiesterase"/>
    <property type="match status" value="1"/>
</dbReference>
<proteinExistence type="predicted"/>
<reference evidence="1" key="1">
    <citation type="submission" date="2022-10" db="EMBL/GenBank/DDBJ databases">
        <title>The WGS of Solirubrobacter phytolaccae KCTC 29190.</title>
        <authorList>
            <person name="Jiang Z."/>
        </authorList>
    </citation>
    <scope>NUCLEOTIDE SEQUENCE</scope>
    <source>
        <strain evidence="1">KCTC 29190</strain>
    </source>
</reference>
<organism evidence="1 2">
    <name type="scientific">Solirubrobacter phytolaccae</name>
    <dbReference type="NCBI Taxonomy" id="1404360"/>
    <lineage>
        <taxon>Bacteria</taxon>
        <taxon>Bacillati</taxon>
        <taxon>Actinomycetota</taxon>
        <taxon>Thermoleophilia</taxon>
        <taxon>Solirubrobacterales</taxon>
        <taxon>Solirubrobacteraceae</taxon>
        <taxon>Solirubrobacter</taxon>
    </lineage>
</organism>
<keyword evidence="2" id="KW-1185">Reference proteome</keyword>
<name>A0A9X3NAZ6_9ACTN</name>
<dbReference type="GO" id="GO:0016874">
    <property type="term" value="F:ligase activity"/>
    <property type="evidence" value="ECO:0007669"/>
    <property type="project" value="UniProtKB-KW"/>
</dbReference>
<dbReference type="Proteomes" id="UP001147653">
    <property type="component" value="Unassembled WGS sequence"/>
</dbReference>
<comment type="caution">
    <text evidence="1">The sequence shown here is derived from an EMBL/GenBank/DDBJ whole genome shotgun (WGS) entry which is preliminary data.</text>
</comment>